<dbReference type="EC" id="2.7.7.65" evidence="1"/>
<dbReference type="GO" id="GO:0052621">
    <property type="term" value="F:diguanylate cyclase activity"/>
    <property type="evidence" value="ECO:0007669"/>
    <property type="project" value="UniProtKB-EC"/>
</dbReference>
<dbReference type="EMBL" id="BJYZ01000017">
    <property type="protein sequence ID" value="GEO39634.1"/>
    <property type="molecule type" value="Genomic_DNA"/>
</dbReference>
<dbReference type="GO" id="GO:0000160">
    <property type="term" value="P:phosphorelay signal transduction system"/>
    <property type="evidence" value="ECO:0007669"/>
    <property type="project" value="InterPro"/>
</dbReference>
<dbReference type="CDD" id="cd00156">
    <property type="entry name" value="REC"/>
    <property type="match status" value="1"/>
</dbReference>
<dbReference type="AlphaFoldDB" id="A0A512DT31"/>
<dbReference type="PANTHER" id="PTHR45138:SF9">
    <property type="entry name" value="DIGUANYLATE CYCLASE DGCM-RELATED"/>
    <property type="match status" value="1"/>
</dbReference>
<dbReference type="SMART" id="SM00448">
    <property type="entry name" value="REC"/>
    <property type="match status" value="1"/>
</dbReference>
<dbReference type="FunFam" id="3.30.70.270:FF:000001">
    <property type="entry name" value="Diguanylate cyclase domain protein"/>
    <property type="match status" value="1"/>
</dbReference>
<dbReference type="InterPro" id="IPR013767">
    <property type="entry name" value="PAS_fold"/>
</dbReference>
<keyword evidence="9" id="KW-1185">Reference proteome</keyword>
<evidence type="ECO:0000256" key="3">
    <source>
        <dbReference type="PROSITE-ProRule" id="PRU00169"/>
    </source>
</evidence>
<dbReference type="Pfam" id="PF00072">
    <property type="entry name" value="Response_reg"/>
    <property type="match status" value="1"/>
</dbReference>
<dbReference type="Proteomes" id="UP000321523">
    <property type="component" value="Unassembled WGS sequence"/>
</dbReference>
<evidence type="ECO:0000313" key="9">
    <source>
        <dbReference type="Proteomes" id="UP000321523"/>
    </source>
</evidence>
<dbReference type="InterPro" id="IPR001789">
    <property type="entry name" value="Sig_transdc_resp-reg_receiver"/>
</dbReference>
<dbReference type="InterPro" id="IPR000014">
    <property type="entry name" value="PAS"/>
</dbReference>
<dbReference type="NCBIfam" id="TIGR00229">
    <property type="entry name" value="sensory_box"/>
    <property type="match status" value="1"/>
</dbReference>
<accession>A0A512DT31</accession>
<dbReference type="GO" id="GO:0005886">
    <property type="term" value="C:plasma membrane"/>
    <property type="evidence" value="ECO:0007669"/>
    <property type="project" value="TreeGrafter"/>
</dbReference>
<evidence type="ECO:0000256" key="1">
    <source>
        <dbReference type="ARBA" id="ARBA00012528"/>
    </source>
</evidence>
<dbReference type="PANTHER" id="PTHR45138">
    <property type="entry name" value="REGULATORY COMPONENTS OF SENSORY TRANSDUCTION SYSTEM"/>
    <property type="match status" value="1"/>
</dbReference>
<dbReference type="GO" id="GO:0043709">
    <property type="term" value="P:cell adhesion involved in single-species biofilm formation"/>
    <property type="evidence" value="ECO:0007669"/>
    <property type="project" value="TreeGrafter"/>
</dbReference>
<name>A0A512DT31_9PROT</name>
<comment type="caution">
    <text evidence="8">The sequence shown here is derived from an EMBL/GenBank/DDBJ whole genome shotgun (WGS) entry which is preliminary data.</text>
</comment>
<dbReference type="InterPro" id="IPR029787">
    <property type="entry name" value="Nucleotide_cyclase"/>
</dbReference>
<sequence>MFNTRGKPVQAITVLLVEDNPRDAALVAYVLGDRIPRFEVTTVGTLSGALRSLKDYRFDVILLDIVLPDSQGFATIAAIRKAAPALPLIVLTGFADNEMALAAVEAGVQDFLIKGDFESAMIERAVRHAIARSHLEERLKASEERLKGVLDLAHDAIVSVDVRQRIVLFNPAAERMFGYRVDEIVGQPLSLLIPEPLRAAHADQFVGFFREGVESRTMVDRPEVSGLHRDGNVFPVEVSLSRSEGPDGPLFTAMIRDITDRKRTEAELRLLATTDPLTGLANRRHLIERAERELLRLQRFGSPFSLMTLDIDHFKRINDTYGHACGDHALCALAATCVGLLREIDMVGRMGGEEFTIVLPETVGDEAMLVADRIRRAIADIRCDSDTAAAVFGFKVSIGVAECSPEEARIEQPLARADRALYEAKAQGRNRVVRA</sequence>
<dbReference type="InterPro" id="IPR043128">
    <property type="entry name" value="Rev_trsase/Diguanyl_cyclase"/>
</dbReference>
<dbReference type="CDD" id="cd00130">
    <property type="entry name" value="PAS"/>
    <property type="match status" value="1"/>
</dbReference>
<dbReference type="InterPro" id="IPR050469">
    <property type="entry name" value="Diguanylate_Cyclase"/>
</dbReference>
<dbReference type="InterPro" id="IPR000160">
    <property type="entry name" value="GGDEF_dom"/>
</dbReference>
<dbReference type="SMART" id="SM00267">
    <property type="entry name" value="GGDEF"/>
    <property type="match status" value="1"/>
</dbReference>
<reference evidence="8 9" key="1">
    <citation type="submission" date="2019-07" db="EMBL/GenBank/DDBJ databases">
        <title>Whole genome shotgun sequence of Skermanella aerolata NBRC 106429.</title>
        <authorList>
            <person name="Hosoyama A."/>
            <person name="Uohara A."/>
            <person name="Ohji S."/>
            <person name="Ichikawa N."/>
        </authorList>
    </citation>
    <scope>NUCLEOTIDE SEQUENCE [LARGE SCALE GENOMIC DNA]</scope>
    <source>
        <strain evidence="8 9">NBRC 106429</strain>
    </source>
</reference>
<dbReference type="SMART" id="SM00091">
    <property type="entry name" value="PAS"/>
    <property type="match status" value="1"/>
</dbReference>
<evidence type="ECO:0000259" key="5">
    <source>
        <dbReference type="PROSITE" id="PS50112"/>
    </source>
</evidence>
<dbReference type="NCBIfam" id="TIGR00254">
    <property type="entry name" value="GGDEF"/>
    <property type="match status" value="1"/>
</dbReference>
<dbReference type="SUPFAM" id="SSF55785">
    <property type="entry name" value="PYP-like sensor domain (PAS domain)"/>
    <property type="match status" value="1"/>
</dbReference>
<gene>
    <name evidence="8" type="ORF">SAE02_37820</name>
</gene>
<dbReference type="InterPro" id="IPR011006">
    <property type="entry name" value="CheY-like_superfamily"/>
</dbReference>
<dbReference type="Pfam" id="PF00990">
    <property type="entry name" value="GGDEF"/>
    <property type="match status" value="1"/>
</dbReference>
<feature type="domain" description="Response regulatory" evidence="4">
    <location>
        <begin position="13"/>
        <end position="129"/>
    </location>
</feature>
<dbReference type="InterPro" id="IPR000700">
    <property type="entry name" value="PAS-assoc_C"/>
</dbReference>
<evidence type="ECO:0000259" key="7">
    <source>
        <dbReference type="PROSITE" id="PS50887"/>
    </source>
</evidence>
<dbReference type="PROSITE" id="PS50110">
    <property type="entry name" value="RESPONSE_REGULATORY"/>
    <property type="match status" value="1"/>
</dbReference>
<evidence type="ECO:0000259" key="6">
    <source>
        <dbReference type="PROSITE" id="PS50113"/>
    </source>
</evidence>
<proteinExistence type="predicted"/>
<evidence type="ECO:0000313" key="8">
    <source>
        <dbReference type="EMBL" id="GEO39634.1"/>
    </source>
</evidence>
<keyword evidence="3" id="KW-0597">Phosphoprotein</keyword>
<organism evidence="8 9">
    <name type="scientific">Skermanella aerolata</name>
    <dbReference type="NCBI Taxonomy" id="393310"/>
    <lineage>
        <taxon>Bacteria</taxon>
        <taxon>Pseudomonadati</taxon>
        <taxon>Pseudomonadota</taxon>
        <taxon>Alphaproteobacteria</taxon>
        <taxon>Rhodospirillales</taxon>
        <taxon>Azospirillaceae</taxon>
        <taxon>Skermanella</taxon>
    </lineage>
</organism>
<feature type="domain" description="PAC" evidence="6">
    <location>
        <begin position="220"/>
        <end position="270"/>
    </location>
</feature>
<dbReference type="InterPro" id="IPR035965">
    <property type="entry name" value="PAS-like_dom_sf"/>
</dbReference>
<dbReference type="SUPFAM" id="SSF52172">
    <property type="entry name" value="CheY-like"/>
    <property type="match status" value="1"/>
</dbReference>
<feature type="domain" description="GGDEF" evidence="7">
    <location>
        <begin position="302"/>
        <end position="435"/>
    </location>
</feature>
<evidence type="ECO:0000256" key="2">
    <source>
        <dbReference type="ARBA" id="ARBA00034247"/>
    </source>
</evidence>
<feature type="modified residue" description="4-aspartylphosphate" evidence="3">
    <location>
        <position position="64"/>
    </location>
</feature>
<dbReference type="CDD" id="cd01949">
    <property type="entry name" value="GGDEF"/>
    <property type="match status" value="1"/>
</dbReference>
<dbReference type="OrthoDB" id="9812260at2"/>
<dbReference type="RefSeq" id="WP_052830927.1">
    <property type="nucleotide sequence ID" value="NZ_BJYZ01000017.1"/>
</dbReference>
<dbReference type="PROSITE" id="PS50112">
    <property type="entry name" value="PAS"/>
    <property type="match status" value="1"/>
</dbReference>
<dbReference type="Pfam" id="PF00989">
    <property type="entry name" value="PAS"/>
    <property type="match status" value="1"/>
</dbReference>
<feature type="domain" description="PAS" evidence="5">
    <location>
        <begin position="142"/>
        <end position="195"/>
    </location>
</feature>
<dbReference type="SUPFAM" id="SSF55073">
    <property type="entry name" value="Nucleotide cyclase"/>
    <property type="match status" value="1"/>
</dbReference>
<dbReference type="PROSITE" id="PS50887">
    <property type="entry name" value="GGDEF"/>
    <property type="match status" value="1"/>
</dbReference>
<dbReference type="GO" id="GO:0006355">
    <property type="term" value="P:regulation of DNA-templated transcription"/>
    <property type="evidence" value="ECO:0007669"/>
    <property type="project" value="InterPro"/>
</dbReference>
<protein>
    <recommendedName>
        <fullName evidence="1">diguanylate cyclase</fullName>
        <ecNumber evidence="1">2.7.7.65</ecNumber>
    </recommendedName>
</protein>
<dbReference type="Gene3D" id="3.40.50.2300">
    <property type="match status" value="1"/>
</dbReference>
<dbReference type="Gene3D" id="3.30.70.270">
    <property type="match status" value="1"/>
</dbReference>
<dbReference type="GO" id="GO:1902201">
    <property type="term" value="P:negative regulation of bacterial-type flagellum-dependent cell motility"/>
    <property type="evidence" value="ECO:0007669"/>
    <property type="project" value="TreeGrafter"/>
</dbReference>
<evidence type="ECO:0000259" key="4">
    <source>
        <dbReference type="PROSITE" id="PS50110"/>
    </source>
</evidence>
<dbReference type="PROSITE" id="PS50113">
    <property type="entry name" value="PAC"/>
    <property type="match status" value="1"/>
</dbReference>
<dbReference type="Gene3D" id="3.30.450.20">
    <property type="entry name" value="PAS domain"/>
    <property type="match status" value="1"/>
</dbReference>
<comment type="catalytic activity">
    <reaction evidence="2">
        <text>2 GTP = 3',3'-c-di-GMP + 2 diphosphate</text>
        <dbReference type="Rhea" id="RHEA:24898"/>
        <dbReference type="ChEBI" id="CHEBI:33019"/>
        <dbReference type="ChEBI" id="CHEBI:37565"/>
        <dbReference type="ChEBI" id="CHEBI:58805"/>
        <dbReference type="EC" id="2.7.7.65"/>
    </reaction>
</comment>